<evidence type="ECO:0000313" key="1">
    <source>
        <dbReference type="EMBL" id="KRX06539.1"/>
    </source>
</evidence>
<dbReference type="Proteomes" id="UP000054937">
    <property type="component" value="Unassembled WGS sequence"/>
</dbReference>
<comment type="caution">
    <text evidence="1">The sequence shown here is derived from an EMBL/GenBank/DDBJ whole genome shotgun (WGS) entry which is preliminary data.</text>
</comment>
<name>A0A0V0QWC6_PSEPJ</name>
<evidence type="ECO:0000313" key="2">
    <source>
        <dbReference type="Proteomes" id="UP000054937"/>
    </source>
</evidence>
<sequence length="189" mass="22077">MRNIKISYLKFKIKIAFLCWIISLFNLVQCIQLDTTQWQEVDKTNDYIRQSFIQYSGYSRVYDSLQLSQTKYANLIRSSDYSGEILIQVLDEYGIQQCSKTISVEYHLKYSLTNTNVEGEFFFAYSSFTGSIREVFFGFLDESCNFSRGLSAPVQFLQPPSENWKGQCICHQLIQLFPLLFVPDDFGFK</sequence>
<proteinExistence type="predicted"/>
<dbReference type="InParanoid" id="A0A0V0QWC6"/>
<accession>A0A0V0QWC6</accession>
<dbReference type="EMBL" id="LDAU01000095">
    <property type="protein sequence ID" value="KRX06539.1"/>
    <property type="molecule type" value="Genomic_DNA"/>
</dbReference>
<protein>
    <submittedName>
        <fullName evidence="1">Uncharacterized protein</fullName>
    </submittedName>
</protein>
<dbReference type="AlphaFoldDB" id="A0A0V0QWC6"/>
<reference evidence="1 2" key="1">
    <citation type="journal article" date="2015" name="Sci. Rep.">
        <title>Genome of the facultative scuticociliatosis pathogen Pseudocohnilembus persalinus provides insight into its virulence through horizontal gene transfer.</title>
        <authorList>
            <person name="Xiong J."/>
            <person name="Wang G."/>
            <person name="Cheng J."/>
            <person name="Tian M."/>
            <person name="Pan X."/>
            <person name="Warren A."/>
            <person name="Jiang C."/>
            <person name="Yuan D."/>
            <person name="Miao W."/>
        </authorList>
    </citation>
    <scope>NUCLEOTIDE SEQUENCE [LARGE SCALE GENOMIC DNA]</scope>
    <source>
        <strain evidence="1">36N120E</strain>
    </source>
</reference>
<gene>
    <name evidence="1" type="ORF">PPERSA_10397</name>
</gene>
<keyword evidence="2" id="KW-1185">Reference proteome</keyword>
<organism evidence="1 2">
    <name type="scientific">Pseudocohnilembus persalinus</name>
    <name type="common">Ciliate</name>
    <dbReference type="NCBI Taxonomy" id="266149"/>
    <lineage>
        <taxon>Eukaryota</taxon>
        <taxon>Sar</taxon>
        <taxon>Alveolata</taxon>
        <taxon>Ciliophora</taxon>
        <taxon>Intramacronucleata</taxon>
        <taxon>Oligohymenophorea</taxon>
        <taxon>Scuticociliatia</taxon>
        <taxon>Philasterida</taxon>
        <taxon>Pseudocohnilembidae</taxon>
        <taxon>Pseudocohnilembus</taxon>
    </lineage>
</organism>